<protein>
    <submittedName>
        <fullName evidence="3">Uncharacterized protein</fullName>
    </submittedName>
</protein>
<feature type="transmembrane region" description="Helical" evidence="2">
    <location>
        <begin position="205"/>
        <end position="225"/>
    </location>
</feature>
<evidence type="ECO:0000313" key="3">
    <source>
        <dbReference type="EMBL" id="KAB7507996.1"/>
    </source>
</evidence>
<organism evidence="3 4">
    <name type="scientific">Armadillidium nasatum</name>
    <dbReference type="NCBI Taxonomy" id="96803"/>
    <lineage>
        <taxon>Eukaryota</taxon>
        <taxon>Metazoa</taxon>
        <taxon>Ecdysozoa</taxon>
        <taxon>Arthropoda</taxon>
        <taxon>Crustacea</taxon>
        <taxon>Multicrustacea</taxon>
        <taxon>Malacostraca</taxon>
        <taxon>Eumalacostraca</taxon>
        <taxon>Peracarida</taxon>
        <taxon>Isopoda</taxon>
        <taxon>Oniscidea</taxon>
        <taxon>Crinocheta</taxon>
        <taxon>Armadillidiidae</taxon>
        <taxon>Armadillidium</taxon>
    </lineage>
</organism>
<evidence type="ECO:0000256" key="1">
    <source>
        <dbReference type="SAM" id="MobiDB-lite"/>
    </source>
</evidence>
<evidence type="ECO:0000313" key="4">
    <source>
        <dbReference type="Proteomes" id="UP000326759"/>
    </source>
</evidence>
<keyword evidence="2" id="KW-0472">Membrane</keyword>
<proteinExistence type="predicted"/>
<keyword evidence="2" id="KW-0812">Transmembrane</keyword>
<name>A0A5N5TPC0_9CRUS</name>
<accession>A0A5N5TPC0</accession>
<evidence type="ECO:0000256" key="2">
    <source>
        <dbReference type="SAM" id="Phobius"/>
    </source>
</evidence>
<dbReference type="Proteomes" id="UP000326759">
    <property type="component" value="Unassembled WGS sequence"/>
</dbReference>
<dbReference type="AlphaFoldDB" id="A0A5N5TPC0"/>
<reference evidence="3 4" key="1">
    <citation type="journal article" date="2019" name="PLoS Biol.">
        <title>Sex chromosomes control vertical transmission of feminizing Wolbachia symbionts in an isopod.</title>
        <authorList>
            <person name="Becking T."/>
            <person name="Chebbi M.A."/>
            <person name="Giraud I."/>
            <person name="Moumen B."/>
            <person name="Laverre T."/>
            <person name="Caubet Y."/>
            <person name="Peccoud J."/>
            <person name="Gilbert C."/>
            <person name="Cordaux R."/>
        </authorList>
    </citation>
    <scope>NUCLEOTIDE SEQUENCE [LARGE SCALE GENOMIC DNA]</scope>
    <source>
        <strain evidence="3">ANa2</strain>
        <tissue evidence="3">Whole body excluding digestive tract and cuticle</tissue>
    </source>
</reference>
<keyword evidence="4" id="KW-1185">Reference proteome</keyword>
<feature type="compositionally biased region" description="Low complexity" evidence="1">
    <location>
        <begin position="21"/>
        <end position="33"/>
    </location>
</feature>
<dbReference type="EMBL" id="SEYY01000103">
    <property type="protein sequence ID" value="KAB7507996.1"/>
    <property type="molecule type" value="Genomic_DNA"/>
</dbReference>
<keyword evidence="2" id="KW-1133">Transmembrane helix</keyword>
<feature type="region of interest" description="Disordered" evidence="1">
    <location>
        <begin position="1"/>
        <end position="35"/>
    </location>
</feature>
<comment type="caution">
    <text evidence="3">The sequence shown here is derived from an EMBL/GenBank/DDBJ whole genome shotgun (WGS) entry which is preliminary data.</text>
</comment>
<sequence length="272" mass="32189">MHQVSDRCLQQAKTNMKRMPESSSTSTSESGSGQDMRSMKLLKHFWMEYMMKGVECFLTELKMFDTQKKILDINGLTGYVKKFEGWNGIERERDQVIAAITECAKAYEEDMDSNDDDDDHHHHHMMRNNMNKNNMNNNNMNNNNMMNNNMMNNTEHKEMKQLMKRQSKYDKCFSPKFAEICGVNNEISDFFFPMMNPKFLGKRKYTIWLPLILILLLPVKVTSLQRLYGNWWQRGRSDDDVVEVYLFRFKISLVVDHAIVLHLREKLNEGKE</sequence>
<gene>
    <name evidence="3" type="ORF">Anas_00602</name>
</gene>